<dbReference type="InterPro" id="IPR053378">
    <property type="entry name" value="Prenyl_diphosphate_synthase"/>
</dbReference>
<evidence type="ECO:0000313" key="9">
    <source>
        <dbReference type="Proteomes" id="UP000441399"/>
    </source>
</evidence>
<name>A0A5S9QA70_9GAMM</name>
<dbReference type="AlphaFoldDB" id="A0A5S9QA70"/>
<dbReference type="InterPro" id="IPR033749">
    <property type="entry name" value="Polyprenyl_synt_CS"/>
</dbReference>
<sequence length="307" mass="32690">MDAALDTFLTKIRHRIHGHLHHTLKNQKSVFADAGTPQLQRLMDAVLYSVDNGGKRLRPALVYASAQAVVPALDVDQWAALDDVALAIECTHSYSLVHDDLPAMDDDDLRRGKPTCHIAYDEATAILVGDGLQALAFELIASSDLSSQRRIAIVAILARAAGNYGMVGGQAVDLASENQTIDLPTLELLHRLKTGAMIRASVAAGATAVGATKAQLSALDAYANAIGLAFQVHDDVLDIQSDTETLGKPQGADLRQNKATYPSLMGLDEAISKAASLIEEAHAALAQLPHEATPLAAIADYIIERDH</sequence>
<evidence type="ECO:0000256" key="6">
    <source>
        <dbReference type="ARBA" id="ARBA00023229"/>
    </source>
</evidence>
<evidence type="ECO:0000256" key="1">
    <source>
        <dbReference type="ARBA" id="ARBA00001946"/>
    </source>
</evidence>
<evidence type="ECO:0000256" key="7">
    <source>
        <dbReference type="RuleBase" id="RU004466"/>
    </source>
</evidence>
<dbReference type="EMBL" id="CACSIO010000023">
    <property type="protein sequence ID" value="CAA0114195.1"/>
    <property type="molecule type" value="Genomic_DNA"/>
</dbReference>
<dbReference type="NCBIfam" id="NF045485">
    <property type="entry name" value="FPPsyn"/>
    <property type="match status" value="1"/>
</dbReference>
<dbReference type="SFLD" id="SFLDS00005">
    <property type="entry name" value="Isoprenoid_Synthase_Type_I"/>
    <property type="match status" value="1"/>
</dbReference>
<dbReference type="PROSITE" id="PS00444">
    <property type="entry name" value="POLYPRENYL_SYNTHASE_2"/>
    <property type="match status" value="1"/>
</dbReference>
<evidence type="ECO:0000313" key="8">
    <source>
        <dbReference type="EMBL" id="CAA0114195.1"/>
    </source>
</evidence>
<dbReference type="GO" id="GO:0008654">
    <property type="term" value="P:phospholipid biosynthetic process"/>
    <property type="evidence" value="ECO:0007669"/>
    <property type="project" value="UniProtKB-ARBA"/>
</dbReference>
<dbReference type="PROSITE" id="PS00723">
    <property type="entry name" value="POLYPRENYL_SYNTHASE_1"/>
    <property type="match status" value="1"/>
</dbReference>
<protein>
    <submittedName>
        <fullName evidence="8">Farnesyl diphosphate synthase</fullName>
        <ecNumber evidence="8">2.5.1.10</ecNumber>
    </submittedName>
</protein>
<dbReference type="Gene3D" id="1.10.600.10">
    <property type="entry name" value="Farnesyl Diphosphate Synthase"/>
    <property type="match status" value="1"/>
</dbReference>
<comment type="cofactor">
    <cofactor evidence="1">
        <name>Mg(2+)</name>
        <dbReference type="ChEBI" id="CHEBI:18420"/>
    </cofactor>
</comment>
<accession>A0A5S9QA70</accession>
<comment type="similarity">
    <text evidence="2 7">Belongs to the FPP/GGPP synthase family.</text>
</comment>
<dbReference type="CDD" id="cd00685">
    <property type="entry name" value="Trans_IPPS_HT"/>
    <property type="match status" value="1"/>
</dbReference>
<keyword evidence="4" id="KW-0479">Metal-binding</keyword>
<dbReference type="InterPro" id="IPR000092">
    <property type="entry name" value="Polyprenyl_synt"/>
</dbReference>
<dbReference type="GO" id="GO:0016114">
    <property type="term" value="P:terpenoid biosynthetic process"/>
    <property type="evidence" value="ECO:0007669"/>
    <property type="project" value="UniProtKB-ARBA"/>
</dbReference>
<evidence type="ECO:0000256" key="2">
    <source>
        <dbReference type="ARBA" id="ARBA00006706"/>
    </source>
</evidence>
<dbReference type="Proteomes" id="UP000441399">
    <property type="component" value="Unassembled WGS sequence"/>
</dbReference>
<dbReference type="GO" id="GO:0004337">
    <property type="term" value="F:(2E,6E)-farnesyl diphosphate synthase activity"/>
    <property type="evidence" value="ECO:0007669"/>
    <property type="project" value="UniProtKB-EC"/>
</dbReference>
<reference evidence="8 9" key="1">
    <citation type="submission" date="2019-11" db="EMBL/GenBank/DDBJ databases">
        <authorList>
            <person name="Holert J."/>
        </authorList>
    </citation>
    <scope>NUCLEOTIDE SEQUENCE [LARGE SCALE GENOMIC DNA]</scope>
    <source>
        <strain evidence="8">SB11_3</strain>
    </source>
</reference>
<organism evidence="8 9">
    <name type="scientific">BD1-7 clade bacterium</name>
    <dbReference type="NCBI Taxonomy" id="2029982"/>
    <lineage>
        <taxon>Bacteria</taxon>
        <taxon>Pseudomonadati</taxon>
        <taxon>Pseudomonadota</taxon>
        <taxon>Gammaproteobacteria</taxon>
        <taxon>Cellvibrionales</taxon>
        <taxon>Spongiibacteraceae</taxon>
        <taxon>BD1-7 clade</taxon>
    </lineage>
</organism>
<dbReference type="OrthoDB" id="9805316at2"/>
<dbReference type="PANTHER" id="PTHR43281">
    <property type="entry name" value="FARNESYL DIPHOSPHATE SYNTHASE"/>
    <property type="match status" value="1"/>
</dbReference>
<proteinExistence type="inferred from homology"/>
<evidence type="ECO:0000256" key="3">
    <source>
        <dbReference type="ARBA" id="ARBA00022679"/>
    </source>
</evidence>
<gene>
    <name evidence="8" type="primary">ispA</name>
    <name evidence="8" type="ORF">OPDIPICF_01567</name>
</gene>
<evidence type="ECO:0000256" key="4">
    <source>
        <dbReference type="ARBA" id="ARBA00022723"/>
    </source>
</evidence>
<dbReference type="FunFam" id="1.10.600.10:FF:000001">
    <property type="entry name" value="Geranylgeranyl diphosphate synthase"/>
    <property type="match status" value="1"/>
</dbReference>
<dbReference type="GO" id="GO:0005737">
    <property type="term" value="C:cytoplasm"/>
    <property type="evidence" value="ECO:0007669"/>
    <property type="project" value="UniProtKB-ARBA"/>
</dbReference>
<dbReference type="EC" id="2.5.1.10" evidence="8"/>
<dbReference type="PANTHER" id="PTHR43281:SF1">
    <property type="entry name" value="FARNESYL DIPHOSPHATE SYNTHASE"/>
    <property type="match status" value="1"/>
</dbReference>
<keyword evidence="9" id="KW-1185">Reference proteome</keyword>
<evidence type="ECO:0000256" key="5">
    <source>
        <dbReference type="ARBA" id="ARBA00022842"/>
    </source>
</evidence>
<dbReference type="SUPFAM" id="SSF48576">
    <property type="entry name" value="Terpenoid synthases"/>
    <property type="match status" value="1"/>
</dbReference>
<dbReference type="InterPro" id="IPR008949">
    <property type="entry name" value="Isoprenoid_synthase_dom_sf"/>
</dbReference>
<keyword evidence="3 7" id="KW-0808">Transferase</keyword>
<keyword evidence="5" id="KW-0460">Magnesium</keyword>
<keyword evidence="6" id="KW-0414">Isoprene biosynthesis</keyword>
<dbReference type="Pfam" id="PF00348">
    <property type="entry name" value="polyprenyl_synt"/>
    <property type="match status" value="1"/>
</dbReference>
<dbReference type="SFLD" id="SFLDG01017">
    <property type="entry name" value="Polyprenyl_Transferase_Like"/>
    <property type="match status" value="1"/>
</dbReference>
<dbReference type="GO" id="GO:0046872">
    <property type="term" value="F:metal ion binding"/>
    <property type="evidence" value="ECO:0007669"/>
    <property type="project" value="UniProtKB-KW"/>
</dbReference>